<dbReference type="Gene3D" id="1.20.1270.180">
    <property type="match status" value="1"/>
</dbReference>
<dbReference type="EMBL" id="JADIKE010000029">
    <property type="protein sequence ID" value="MBM7124838.1"/>
    <property type="molecule type" value="Genomic_DNA"/>
</dbReference>
<evidence type="ECO:0000313" key="3">
    <source>
        <dbReference type="Proteomes" id="UP001430149"/>
    </source>
</evidence>
<evidence type="ECO:0000259" key="1">
    <source>
        <dbReference type="Pfam" id="PF07007"/>
    </source>
</evidence>
<accession>A0ABS2K3E3</accession>
<comment type="caution">
    <text evidence="2">The sequence shown here is derived from an EMBL/GenBank/DDBJ whole genome shotgun (WGS) entry which is preliminary data.</text>
</comment>
<gene>
    <name evidence="2" type="ORF">ISP19_05545</name>
</gene>
<organism evidence="2 3">
    <name type="scientific">Dyella flava</name>
    <dbReference type="NCBI Taxonomy" id="1920170"/>
    <lineage>
        <taxon>Bacteria</taxon>
        <taxon>Pseudomonadati</taxon>
        <taxon>Pseudomonadota</taxon>
        <taxon>Gammaproteobacteria</taxon>
        <taxon>Lysobacterales</taxon>
        <taxon>Rhodanobacteraceae</taxon>
        <taxon>Dyella</taxon>
    </lineage>
</organism>
<proteinExistence type="predicted"/>
<protein>
    <submittedName>
        <fullName evidence="2">DUF1311 domain-containing protein</fullName>
    </submittedName>
</protein>
<dbReference type="InterPro" id="IPR009739">
    <property type="entry name" value="LprI-like_N"/>
</dbReference>
<sequence>MADQAEASLQDLTNTENTIRLAIRDGTYDPAFPTYQTDALADLDAASNAFKLYRTEHCAFQAAVASKGNGAEDVRKACEAVLNSERADQLRASKPWL</sequence>
<evidence type="ECO:0000313" key="2">
    <source>
        <dbReference type="EMBL" id="MBM7124838.1"/>
    </source>
</evidence>
<dbReference type="Pfam" id="PF07007">
    <property type="entry name" value="LprI"/>
    <property type="match status" value="1"/>
</dbReference>
<dbReference type="Proteomes" id="UP001430149">
    <property type="component" value="Unassembled WGS sequence"/>
</dbReference>
<keyword evidence="3" id="KW-1185">Reference proteome</keyword>
<feature type="domain" description="Lysozyme inhibitor LprI-like N-terminal" evidence="1">
    <location>
        <begin position="34"/>
        <end position="90"/>
    </location>
</feature>
<reference evidence="2" key="1">
    <citation type="submission" date="2020-10" db="EMBL/GenBank/DDBJ databases">
        <title>Phylogeny of dyella-like bacteria.</title>
        <authorList>
            <person name="Fu J."/>
        </authorList>
    </citation>
    <scope>NUCLEOTIDE SEQUENCE</scope>
    <source>
        <strain evidence="2">DHOC52</strain>
    </source>
</reference>
<name>A0ABS2K3E3_9GAMM</name>